<evidence type="ECO:0000256" key="9">
    <source>
        <dbReference type="SAM" id="Phobius"/>
    </source>
</evidence>
<dbReference type="PANTHER" id="PTHR43065:SF46">
    <property type="entry name" value="C4-DICARBOXYLATE TRANSPORT SENSOR PROTEIN DCTB"/>
    <property type="match status" value="1"/>
</dbReference>
<evidence type="ECO:0000313" key="12">
    <source>
        <dbReference type="EMBL" id="ERP39098.1"/>
    </source>
</evidence>
<dbReference type="InterPro" id="IPR000014">
    <property type="entry name" value="PAS"/>
</dbReference>
<dbReference type="GO" id="GO:0000155">
    <property type="term" value="F:phosphorelay sensor kinase activity"/>
    <property type="evidence" value="ECO:0007669"/>
    <property type="project" value="InterPro"/>
</dbReference>
<feature type="domain" description="Histidine kinase" evidence="10">
    <location>
        <begin position="382"/>
        <end position="601"/>
    </location>
</feature>
<feature type="transmembrane region" description="Helical" evidence="9">
    <location>
        <begin position="72"/>
        <end position="90"/>
    </location>
</feature>
<dbReference type="AlphaFoldDB" id="U7DBZ0"/>
<dbReference type="Gene3D" id="3.30.450.20">
    <property type="entry name" value="PAS domain"/>
    <property type="match status" value="1"/>
</dbReference>
<evidence type="ECO:0000256" key="1">
    <source>
        <dbReference type="ARBA" id="ARBA00000085"/>
    </source>
</evidence>
<evidence type="ECO:0000256" key="7">
    <source>
        <dbReference type="ARBA" id="ARBA00022840"/>
    </source>
</evidence>
<dbReference type="InterPro" id="IPR036097">
    <property type="entry name" value="HisK_dim/P_sf"/>
</dbReference>
<dbReference type="STRING" id="1313304.CALK_0264"/>
<dbReference type="Pfam" id="PF00512">
    <property type="entry name" value="HisKA"/>
    <property type="match status" value="1"/>
</dbReference>
<keyword evidence="9" id="KW-0812">Transmembrane</keyword>
<dbReference type="NCBIfam" id="TIGR00229">
    <property type="entry name" value="sensory_box"/>
    <property type="match status" value="1"/>
</dbReference>
<evidence type="ECO:0000256" key="3">
    <source>
        <dbReference type="ARBA" id="ARBA00022553"/>
    </source>
</evidence>
<dbReference type="SMART" id="SM00387">
    <property type="entry name" value="HATPase_c"/>
    <property type="match status" value="1"/>
</dbReference>
<dbReference type="InterPro" id="IPR003661">
    <property type="entry name" value="HisK_dim/P_dom"/>
</dbReference>
<dbReference type="GO" id="GO:0005524">
    <property type="term" value="F:ATP binding"/>
    <property type="evidence" value="ECO:0007669"/>
    <property type="project" value="UniProtKB-KW"/>
</dbReference>
<dbReference type="InterPro" id="IPR013656">
    <property type="entry name" value="PAS_4"/>
</dbReference>
<keyword evidence="6 12" id="KW-0418">Kinase</keyword>
<comment type="catalytic activity">
    <reaction evidence="1">
        <text>ATP + protein L-histidine = ADP + protein N-phospho-L-histidine.</text>
        <dbReference type="EC" id="2.7.13.3"/>
    </reaction>
</comment>
<dbReference type="SMART" id="SM00388">
    <property type="entry name" value="HisKA"/>
    <property type="match status" value="1"/>
</dbReference>
<keyword evidence="9" id="KW-1133">Transmembrane helix</keyword>
<name>U7DBZ0_9BACT</name>
<dbReference type="eggNOG" id="COG4191">
    <property type="taxonomic scope" value="Bacteria"/>
</dbReference>
<dbReference type="EMBL" id="ASJR01000002">
    <property type="protein sequence ID" value="ERP39098.1"/>
    <property type="molecule type" value="Genomic_DNA"/>
</dbReference>
<keyword evidence="13" id="KW-1185">Reference proteome</keyword>
<dbReference type="Proteomes" id="UP000017148">
    <property type="component" value="Unassembled WGS sequence"/>
</dbReference>
<evidence type="ECO:0000259" key="11">
    <source>
        <dbReference type="PROSITE" id="PS50112"/>
    </source>
</evidence>
<evidence type="ECO:0000256" key="5">
    <source>
        <dbReference type="ARBA" id="ARBA00022741"/>
    </source>
</evidence>
<keyword evidence="8" id="KW-0902">Two-component regulatory system</keyword>
<sequence>MEGVNECIPKYPAGNIGNFTRRGAFFFLLSEKYRKDKAHTYFCFTCLPAALYMALLYHIYHVGPHTHSYTLRVLHLITLNISMIYYPLVIHQIIQRPHTQTYTILARSLAGITILRILLGYTLGYGTDILFTQTILPWGETIYLFHEETEPLKLIHNILFIAMVVYTGSIIHHAHRHNAKCPPTLFPLHTLFLITLSVDALFLNHTISMIQLTPFITAGLFGGIAVILGNKMNEGLLQKELLFERNQQLSQLLNNDDIGIFTKDRNSRFVLPGKHICKILNKTEKEVQGKTIQDFIPFHEAARIHKADSYILQTGASDEFEEEFSYGGKEHSYLTYKSPLRNKDGTIQGLIGISINRMPQKIMQEKIAQVEKFTSLGELAGEIAHNFNNQLTSILGYADMLLASEEFHRKSVEDIISIAESTSQYIRQLLDFSQKGTRGTDKIFLSALITATLEHLYLPPEAAITVHTCISHPDMCVEGHRANLQNALTNICVNARDSLTEEGEITIAVKRTYLNKPQAKLLALSEGFYAHLIVEDTGSGIPREIQEKIFTPFFTTKTKDRGTGLGLSSVYKTVKAHKGGIILYSTPEEGTTFEIYLPEYCSSSSES</sequence>
<keyword evidence="4" id="KW-0808">Transferase</keyword>
<feature type="transmembrane region" description="Helical" evidence="9">
    <location>
        <begin position="102"/>
        <end position="123"/>
    </location>
</feature>
<evidence type="ECO:0000256" key="2">
    <source>
        <dbReference type="ARBA" id="ARBA00012438"/>
    </source>
</evidence>
<evidence type="ECO:0000259" key="10">
    <source>
        <dbReference type="PROSITE" id="PS50109"/>
    </source>
</evidence>
<dbReference type="Gene3D" id="3.30.565.10">
    <property type="entry name" value="Histidine kinase-like ATPase, C-terminal domain"/>
    <property type="match status" value="1"/>
</dbReference>
<evidence type="ECO:0000256" key="8">
    <source>
        <dbReference type="ARBA" id="ARBA00023012"/>
    </source>
</evidence>
<dbReference type="PANTHER" id="PTHR43065">
    <property type="entry name" value="SENSOR HISTIDINE KINASE"/>
    <property type="match status" value="1"/>
</dbReference>
<dbReference type="Pfam" id="PF08448">
    <property type="entry name" value="PAS_4"/>
    <property type="match status" value="1"/>
</dbReference>
<evidence type="ECO:0000256" key="6">
    <source>
        <dbReference type="ARBA" id="ARBA00022777"/>
    </source>
</evidence>
<dbReference type="SUPFAM" id="SSF55874">
    <property type="entry name" value="ATPase domain of HSP90 chaperone/DNA topoisomerase II/histidine kinase"/>
    <property type="match status" value="1"/>
</dbReference>
<dbReference type="EC" id="2.7.13.3" evidence="2"/>
<feature type="transmembrane region" description="Helical" evidence="9">
    <location>
        <begin position="154"/>
        <end position="172"/>
    </location>
</feature>
<dbReference type="Pfam" id="PF02518">
    <property type="entry name" value="HATPase_c"/>
    <property type="match status" value="1"/>
</dbReference>
<feature type="transmembrane region" description="Helical" evidence="9">
    <location>
        <begin position="41"/>
        <end position="60"/>
    </location>
</feature>
<evidence type="ECO:0000313" key="13">
    <source>
        <dbReference type="Proteomes" id="UP000017148"/>
    </source>
</evidence>
<comment type="caution">
    <text evidence="12">The sequence shown here is derived from an EMBL/GenBank/DDBJ whole genome shotgun (WGS) entry which is preliminary data.</text>
</comment>
<keyword evidence="7" id="KW-0067">ATP-binding</keyword>
<feature type="domain" description="PAS" evidence="11">
    <location>
        <begin position="245"/>
        <end position="315"/>
    </location>
</feature>
<accession>U7DBZ0</accession>
<feature type="transmembrane region" description="Helical" evidence="9">
    <location>
        <begin position="209"/>
        <end position="229"/>
    </location>
</feature>
<feature type="transmembrane region" description="Helical" evidence="9">
    <location>
        <begin position="184"/>
        <end position="203"/>
    </location>
</feature>
<dbReference type="InterPro" id="IPR004358">
    <property type="entry name" value="Sig_transdc_His_kin-like_C"/>
</dbReference>
<dbReference type="SUPFAM" id="SSF55785">
    <property type="entry name" value="PYP-like sensor domain (PAS domain)"/>
    <property type="match status" value="1"/>
</dbReference>
<keyword evidence="9" id="KW-0472">Membrane</keyword>
<dbReference type="CDD" id="cd00082">
    <property type="entry name" value="HisKA"/>
    <property type="match status" value="1"/>
</dbReference>
<dbReference type="PROSITE" id="PS50112">
    <property type="entry name" value="PAS"/>
    <property type="match status" value="1"/>
</dbReference>
<dbReference type="PROSITE" id="PS50109">
    <property type="entry name" value="HIS_KIN"/>
    <property type="match status" value="1"/>
</dbReference>
<gene>
    <name evidence="12" type="ORF">CALK_0264</name>
</gene>
<keyword evidence="3" id="KW-0597">Phosphoprotein</keyword>
<keyword evidence="5" id="KW-0547">Nucleotide-binding</keyword>
<dbReference type="PRINTS" id="PR00344">
    <property type="entry name" value="BCTRLSENSOR"/>
</dbReference>
<dbReference type="Gene3D" id="1.10.287.130">
    <property type="match status" value="1"/>
</dbReference>
<dbReference type="SUPFAM" id="SSF47384">
    <property type="entry name" value="Homodimeric domain of signal transducing histidine kinase"/>
    <property type="match status" value="1"/>
</dbReference>
<dbReference type="InterPro" id="IPR035965">
    <property type="entry name" value="PAS-like_dom_sf"/>
</dbReference>
<organism evidence="12 13">
    <name type="scientific">Chitinivibrio alkaliphilus ACht1</name>
    <dbReference type="NCBI Taxonomy" id="1313304"/>
    <lineage>
        <taxon>Bacteria</taxon>
        <taxon>Pseudomonadati</taxon>
        <taxon>Fibrobacterota</taxon>
        <taxon>Chitinivibrionia</taxon>
        <taxon>Chitinivibrionales</taxon>
        <taxon>Chitinivibrionaceae</taxon>
        <taxon>Chitinivibrio</taxon>
    </lineage>
</organism>
<reference evidence="12 13" key="1">
    <citation type="journal article" date="2013" name="Environ. Microbiol.">
        <title>Genome analysis of Chitinivibrio alkaliphilus gen. nov., sp. nov., a novel extremely haloalkaliphilic anaerobic chitinolytic bacterium from the candidate phylum Termite Group 3.</title>
        <authorList>
            <person name="Sorokin D.Y."/>
            <person name="Gumerov V.M."/>
            <person name="Rakitin A.L."/>
            <person name="Beletsky A.V."/>
            <person name="Damste J.S."/>
            <person name="Muyzer G."/>
            <person name="Mardanov A.V."/>
            <person name="Ravin N.V."/>
        </authorList>
    </citation>
    <scope>NUCLEOTIDE SEQUENCE [LARGE SCALE GENOMIC DNA]</scope>
    <source>
        <strain evidence="12 13">ACht1</strain>
    </source>
</reference>
<evidence type="ECO:0000256" key="4">
    <source>
        <dbReference type="ARBA" id="ARBA00022679"/>
    </source>
</evidence>
<dbReference type="InterPro" id="IPR036890">
    <property type="entry name" value="HATPase_C_sf"/>
</dbReference>
<proteinExistence type="predicted"/>
<protein>
    <recommendedName>
        <fullName evidence="2">histidine kinase</fullName>
        <ecNumber evidence="2">2.7.13.3</ecNumber>
    </recommendedName>
</protein>
<dbReference type="InterPro" id="IPR005467">
    <property type="entry name" value="His_kinase_dom"/>
</dbReference>
<dbReference type="InterPro" id="IPR003594">
    <property type="entry name" value="HATPase_dom"/>
</dbReference>